<dbReference type="AlphaFoldDB" id="A0A229P154"/>
<dbReference type="InterPro" id="IPR011009">
    <property type="entry name" value="Kinase-like_dom_sf"/>
</dbReference>
<evidence type="ECO:0000256" key="1">
    <source>
        <dbReference type="ARBA" id="ARBA00038240"/>
    </source>
</evidence>
<evidence type="ECO:0000313" key="3">
    <source>
        <dbReference type="EMBL" id="OXM15870.1"/>
    </source>
</evidence>
<proteinExistence type="inferred from homology"/>
<dbReference type="SUPFAM" id="SSF56112">
    <property type="entry name" value="Protein kinase-like (PK-like)"/>
    <property type="match status" value="1"/>
</dbReference>
<evidence type="ECO:0000313" key="4">
    <source>
        <dbReference type="Proteomes" id="UP000215145"/>
    </source>
</evidence>
<organism evidence="3 4">
    <name type="scientific">Paenibacillus herberti</name>
    <dbReference type="NCBI Taxonomy" id="1619309"/>
    <lineage>
        <taxon>Bacteria</taxon>
        <taxon>Bacillati</taxon>
        <taxon>Bacillota</taxon>
        <taxon>Bacilli</taxon>
        <taxon>Bacillales</taxon>
        <taxon>Paenibacillaceae</taxon>
        <taxon>Paenibacillus</taxon>
    </lineage>
</organism>
<feature type="domain" description="Aminoglycoside phosphotransferase" evidence="2">
    <location>
        <begin position="51"/>
        <end position="270"/>
    </location>
</feature>
<dbReference type="EMBL" id="NMUQ01000001">
    <property type="protein sequence ID" value="OXM15870.1"/>
    <property type="molecule type" value="Genomic_DNA"/>
</dbReference>
<dbReference type="RefSeq" id="WP_089522960.1">
    <property type="nucleotide sequence ID" value="NZ_NMUQ01000001.1"/>
</dbReference>
<dbReference type="Gene3D" id="3.90.1200.10">
    <property type="match status" value="1"/>
</dbReference>
<protein>
    <submittedName>
        <fullName evidence="3">Serine kinase</fullName>
    </submittedName>
</protein>
<sequence length="339" mass="38629">MSTFKNDASPVPLLNSSKRLIQFKQAALSALQQASLDWSSIRFLQLSDACTFKIEHGDGIKLLRLHPDTSLSELKSELAWLEDLHSKVDFPIPHGIPFQNGELAIILESYGSPPCSATLMQWVEGSHSEEAISLEEAFREGELIARLHEASEAYQPCHPFDQSVWGFDSFQTASERFFQYASAFVDDQGLELYCDVTIPLLEWLKKLPIEQNSHGIIHADLHQGNILFHEGQPRPIDFGRCGFGFYMYDLVQPLLGLPPDQRQALCRGYASLRPFPSNWITQLERFFLISMIENYAHHGPNPAETESMREQQPYALAMIKRYLDGQPFLFEHVPPYIME</sequence>
<dbReference type="PANTHER" id="PTHR21064">
    <property type="entry name" value="AMINOGLYCOSIDE PHOSPHOTRANSFERASE DOMAIN-CONTAINING PROTEIN-RELATED"/>
    <property type="match status" value="1"/>
</dbReference>
<keyword evidence="3" id="KW-0418">Kinase</keyword>
<keyword evidence="4" id="KW-1185">Reference proteome</keyword>
<dbReference type="OrthoDB" id="4030632at2"/>
<dbReference type="Proteomes" id="UP000215145">
    <property type="component" value="Unassembled WGS sequence"/>
</dbReference>
<comment type="similarity">
    <text evidence="1">Belongs to the pseudomonas-type ThrB family.</text>
</comment>
<keyword evidence="3" id="KW-0808">Transferase</keyword>
<name>A0A229P154_9BACL</name>
<dbReference type="PANTHER" id="PTHR21064:SF6">
    <property type="entry name" value="AMINOGLYCOSIDE PHOSPHOTRANSFERASE DOMAIN-CONTAINING PROTEIN"/>
    <property type="match status" value="1"/>
</dbReference>
<reference evidence="3 4" key="1">
    <citation type="submission" date="2017-07" db="EMBL/GenBank/DDBJ databases">
        <title>Paenibacillus herberti R33 genome sequencing and assembly.</title>
        <authorList>
            <person name="Su W."/>
        </authorList>
    </citation>
    <scope>NUCLEOTIDE SEQUENCE [LARGE SCALE GENOMIC DNA]</scope>
    <source>
        <strain evidence="3 4">R33</strain>
    </source>
</reference>
<dbReference type="Pfam" id="PF01636">
    <property type="entry name" value="APH"/>
    <property type="match status" value="1"/>
</dbReference>
<evidence type="ECO:0000259" key="2">
    <source>
        <dbReference type="Pfam" id="PF01636"/>
    </source>
</evidence>
<gene>
    <name evidence="3" type="ORF">CGZ75_03905</name>
</gene>
<dbReference type="InterPro" id="IPR002575">
    <property type="entry name" value="Aminoglycoside_PTrfase"/>
</dbReference>
<dbReference type="InterPro" id="IPR050249">
    <property type="entry name" value="Pseudomonas-type_ThrB"/>
</dbReference>
<comment type="caution">
    <text evidence="3">The sequence shown here is derived from an EMBL/GenBank/DDBJ whole genome shotgun (WGS) entry which is preliminary data.</text>
</comment>
<dbReference type="GO" id="GO:0019202">
    <property type="term" value="F:amino acid kinase activity"/>
    <property type="evidence" value="ECO:0007669"/>
    <property type="project" value="TreeGrafter"/>
</dbReference>
<accession>A0A229P154</accession>